<proteinExistence type="predicted"/>
<protein>
    <submittedName>
        <fullName evidence="1">Uncharacterized protein</fullName>
    </submittedName>
</protein>
<dbReference type="EMBL" id="KL363229">
    <property type="protein sequence ID" value="KFD52246.1"/>
    <property type="molecule type" value="Genomic_DNA"/>
</dbReference>
<keyword evidence="3" id="KW-1185">Reference proteome</keyword>
<feature type="non-terminal residue" evidence="1">
    <location>
        <position position="106"/>
    </location>
</feature>
<organism evidence="1 3">
    <name type="scientific">Trichuris suis</name>
    <name type="common">pig whipworm</name>
    <dbReference type="NCBI Taxonomy" id="68888"/>
    <lineage>
        <taxon>Eukaryota</taxon>
        <taxon>Metazoa</taxon>
        <taxon>Ecdysozoa</taxon>
        <taxon>Nematoda</taxon>
        <taxon>Enoplea</taxon>
        <taxon>Dorylaimia</taxon>
        <taxon>Trichinellida</taxon>
        <taxon>Trichuridae</taxon>
        <taxon>Trichuris</taxon>
    </lineage>
</organism>
<dbReference type="Proteomes" id="UP000030764">
    <property type="component" value="Unassembled WGS sequence"/>
</dbReference>
<dbReference type="AlphaFoldDB" id="A0A085M4V0"/>
<evidence type="ECO:0000313" key="2">
    <source>
        <dbReference type="EMBL" id="KFD66707.1"/>
    </source>
</evidence>
<dbReference type="Proteomes" id="UP000030758">
    <property type="component" value="Unassembled WGS sequence"/>
</dbReference>
<gene>
    <name evidence="1" type="ORF">M513_06809</name>
    <name evidence="2" type="ORF">M514_06809</name>
</gene>
<name>A0A085M4V0_9BILA</name>
<sequence>MVDWTFVDSIELATKYGSPASRLTQLAVPKNWELHNNKESKMANDHASAIVSVGTAGPRSTEQQHPVSDKALTILKARLSLKAPIQAAPAADQRFALRCATDQRKR</sequence>
<dbReference type="EMBL" id="KL367521">
    <property type="protein sequence ID" value="KFD66707.1"/>
    <property type="molecule type" value="Genomic_DNA"/>
</dbReference>
<accession>A0A085M4V0</accession>
<evidence type="ECO:0000313" key="1">
    <source>
        <dbReference type="EMBL" id="KFD52246.1"/>
    </source>
</evidence>
<reference evidence="1 3" key="1">
    <citation type="journal article" date="2014" name="Nat. Genet.">
        <title>Genome and transcriptome of the porcine whipworm Trichuris suis.</title>
        <authorList>
            <person name="Jex A.R."/>
            <person name="Nejsum P."/>
            <person name="Schwarz E.M."/>
            <person name="Hu L."/>
            <person name="Young N.D."/>
            <person name="Hall R.S."/>
            <person name="Korhonen P.K."/>
            <person name="Liao S."/>
            <person name="Thamsborg S."/>
            <person name="Xia J."/>
            <person name="Xu P."/>
            <person name="Wang S."/>
            <person name="Scheerlinck J.P."/>
            <person name="Hofmann A."/>
            <person name="Sternberg P.W."/>
            <person name="Wang J."/>
            <person name="Gasser R.B."/>
        </authorList>
    </citation>
    <scope>NUCLEOTIDE SEQUENCE [LARGE SCALE GENOMIC DNA]</scope>
    <source>
        <strain evidence="2">DCEP-RM93F</strain>
        <strain evidence="1">DCEP-RM93M</strain>
    </source>
</reference>
<evidence type="ECO:0000313" key="3">
    <source>
        <dbReference type="Proteomes" id="UP000030764"/>
    </source>
</evidence>